<dbReference type="PANTHER" id="PTHR30303">
    <property type="entry name" value="HYDROGENASE ISOENZYMES FORMATION PROTEIN HYPE"/>
    <property type="match status" value="1"/>
</dbReference>
<dbReference type="SUPFAM" id="SSF56042">
    <property type="entry name" value="PurM C-terminal domain-like"/>
    <property type="match status" value="1"/>
</dbReference>
<dbReference type="NCBIfam" id="TIGR02124">
    <property type="entry name" value="hypE"/>
    <property type="match status" value="1"/>
</dbReference>
<accession>H6SN14</accession>
<sequence>MLRPPRPRGPGPAGLCVRRHRARAAPSRAVPAVWPAVHPGHPARGLHGLDRGGVCCPLDPRPFPRPSRLWSPRMSAALPPARRAPLGPPLDLVHGVVERGHGGGGRTMVHLVETLFRAAFTNPALDAGNDHAVLARPAGRVVVSTDAHVVSPLFFPGGDIGSLSVHGTLNDVAMAGAVPIALSAAFILEEGFPLADLARIVASMAEAAREAGVPIVTGDTKVVERGHGDGVFITTTGVGVVAEDLDIRGDRAQPGDVVVVSGPIGAHGVAILSQREGLSFETPVVSDSQSLHDLVAALVAAVPDIHVLRDPTRGGVAATLNEIADQSGAGMVLEQEAIPVAPGVAGVCELLGLDPLTLACEGRLLALCAEADAPALMAALTAHPKGREARIIGRVVADPHRFVRLITPFGGQRLVDWLSGDQLPRIC</sequence>
<dbReference type="PANTHER" id="PTHR30303:SF0">
    <property type="entry name" value="CARBAMOYL DEHYDRATASE HYPE"/>
    <property type="match status" value="1"/>
</dbReference>
<keyword evidence="5" id="KW-1185">Reference proteome</keyword>
<dbReference type="eggNOG" id="COG0309">
    <property type="taxonomic scope" value="Bacteria"/>
</dbReference>
<dbReference type="Gene3D" id="3.90.650.10">
    <property type="entry name" value="PurM-like C-terminal domain"/>
    <property type="match status" value="1"/>
</dbReference>
<dbReference type="KEGG" id="rpm:RSPPHO_00264"/>
<dbReference type="HOGENOM" id="CLU_049733_0_0_5"/>
<evidence type="ECO:0000259" key="2">
    <source>
        <dbReference type="Pfam" id="PF00586"/>
    </source>
</evidence>
<dbReference type="Pfam" id="PF02769">
    <property type="entry name" value="AIRS_C"/>
    <property type="match status" value="1"/>
</dbReference>
<dbReference type="GO" id="GO:0051604">
    <property type="term" value="P:protein maturation"/>
    <property type="evidence" value="ECO:0007669"/>
    <property type="project" value="TreeGrafter"/>
</dbReference>
<dbReference type="InterPro" id="IPR036921">
    <property type="entry name" value="PurM-like_N_sf"/>
</dbReference>
<comment type="similarity">
    <text evidence="1">Belongs to the HypE family.</text>
</comment>
<gene>
    <name evidence="4" type="primary">hypE</name>
    <name evidence="4" type="ORF">RSPPHO_00264</name>
</gene>
<dbReference type="CDD" id="cd02197">
    <property type="entry name" value="HypE"/>
    <property type="match status" value="1"/>
</dbReference>
<dbReference type="InterPro" id="IPR016188">
    <property type="entry name" value="PurM-like_N"/>
</dbReference>
<feature type="domain" description="PurM-like N-terminal" evidence="2">
    <location>
        <begin position="128"/>
        <end position="241"/>
    </location>
</feature>
<protein>
    <submittedName>
        <fullName evidence="4">Hydrogenase expression/formation protein HypE</fullName>
    </submittedName>
</protein>
<name>H6SN14_PARPM</name>
<dbReference type="InterPro" id="IPR011854">
    <property type="entry name" value="HypE"/>
</dbReference>
<dbReference type="AlphaFoldDB" id="H6SN14"/>
<reference evidence="4 5" key="1">
    <citation type="submission" date="2012-02" db="EMBL/GenBank/DDBJ databases">
        <title>Shotgun genome sequence of Phaeospirillum photometricum DSM 122.</title>
        <authorList>
            <person name="Duquesne K."/>
            <person name="Sturgis J."/>
        </authorList>
    </citation>
    <scope>NUCLEOTIDE SEQUENCE [LARGE SCALE GENOMIC DNA]</scope>
    <source>
        <strain evidence="5">DSM122</strain>
    </source>
</reference>
<feature type="unsure residue" description="D or N" evidence="4">
    <location>
        <position position="159"/>
    </location>
</feature>
<dbReference type="SUPFAM" id="SSF55326">
    <property type="entry name" value="PurM N-terminal domain-like"/>
    <property type="match status" value="1"/>
</dbReference>
<evidence type="ECO:0000259" key="3">
    <source>
        <dbReference type="Pfam" id="PF02769"/>
    </source>
</evidence>
<dbReference type="InterPro" id="IPR036676">
    <property type="entry name" value="PurM-like_C_sf"/>
</dbReference>
<dbReference type="Gene3D" id="3.30.1330.10">
    <property type="entry name" value="PurM-like, N-terminal domain"/>
    <property type="match status" value="1"/>
</dbReference>
<feature type="domain" description="PurM-like C-terminal" evidence="3">
    <location>
        <begin position="253"/>
        <end position="404"/>
    </location>
</feature>
<dbReference type="InterPro" id="IPR010918">
    <property type="entry name" value="PurM-like_C_dom"/>
</dbReference>
<organism evidence="4 5">
    <name type="scientific">Pararhodospirillum photometricum DSM 122</name>
    <dbReference type="NCBI Taxonomy" id="1150469"/>
    <lineage>
        <taxon>Bacteria</taxon>
        <taxon>Pseudomonadati</taxon>
        <taxon>Pseudomonadota</taxon>
        <taxon>Alphaproteobacteria</taxon>
        <taxon>Rhodospirillales</taxon>
        <taxon>Rhodospirillaceae</taxon>
        <taxon>Pararhodospirillum</taxon>
    </lineage>
</organism>
<dbReference type="EMBL" id="HE663493">
    <property type="protein sequence ID" value="CCG06890.1"/>
    <property type="molecule type" value="Genomic_DNA"/>
</dbReference>
<proteinExistence type="inferred from homology"/>
<evidence type="ECO:0000313" key="5">
    <source>
        <dbReference type="Proteomes" id="UP000033220"/>
    </source>
</evidence>
<evidence type="ECO:0000313" key="4">
    <source>
        <dbReference type="EMBL" id="CCG06890.1"/>
    </source>
</evidence>
<evidence type="ECO:0000256" key="1">
    <source>
        <dbReference type="ARBA" id="ARBA00006243"/>
    </source>
</evidence>
<dbReference type="STRING" id="1150469.RSPPHO_00264"/>
<dbReference type="Pfam" id="PF00586">
    <property type="entry name" value="AIRS"/>
    <property type="match status" value="1"/>
</dbReference>
<dbReference type="PATRIC" id="fig|1150469.3.peg.321"/>
<dbReference type="Proteomes" id="UP000033220">
    <property type="component" value="Chromosome DSM 122"/>
</dbReference>